<comment type="similarity">
    <text evidence="1 5">Belongs to the FliD family.</text>
</comment>
<evidence type="ECO:0000256" key="3">
    <source>
        <dbReference type="ARBA" id="ARBA00023054"/>
    </source>
</evidence>
<feature type="domain" description="Flagellar hook-associated protein 2 N-terminal" evidence="6">
    <location>
        <begin position="12"/>
        <end position="110"/>
    </location>
</feature>
<proteinExistence type="inferred from homology"/>
<gene>
    <name evidence="8" type="primary">fliD</name>
    <name evidence="8" type="ORF">PQ455_14905</name>
</gene>
<evidence type="ECO:0000259" key="7">
    <source>
        <dbReference type="Pfam" id="PF07195"/>
    </source>
</evidence>
<protein>
    <recommendedName>
        <fullName evidence="5">Flagellar hook-associated protein 2</fullName>
        <shortName evidence="5">HAP2</shortName>
    </recommendedName>
    <alternativeName>
        <fullName evidence="5">Flagellar cap protein</fullName>
    </alternativeName>
</protein>
<dbReference type="Proteomes" id="UP001220395">
    <property type="component" value="Chromosome"/>
</dbReference>
<comment type="subcellular location">
    <subcellularLocation>
        <location evidence="5">Secreted</location>
    </subcellularLocation>
    <subcellularLocation>
        <location evidence="5">Bacterial flagellum</location>
    </subcellularLocation>
</comment>
<evidence type="ECO:0000256" key="5">
    <source>
        <dbReference type="RuleBase" id="RU362066"/>
    </source>
</evidence>
<dbReference type="InterPro" id="IPR010809">
    <property type="entry name" value="FliD_C"/>
</dbReference>
<keyword evidence="9" id="KW-1185">Reference proteome</keyword>
<organism evidence="8 9">
    <name type="scientific">Sphingomonas naphthae</name>
    <dbReference type="NCBI Taxonomy" id="1813468"/>
    <lineage>
        <taxon>Bacteria</taxon>
        <taxon>Pseudomonadati</taxon>
        <taxon>Pseudomonadota</taxon>
        <taxon>Alphaproteobacteria</taxon>
        <taxon>Sphingomonadales</taxon>
        <taxon>Sphingomonadaceae</taxon>
        <taxon>Sphingomonas</taxon>
    </lineage>
</organism>
<sequence length="536" mass="54049">MTSIASTLGIGSGIDTKSLIDQLATAAKDPKEKVIAARETANTAKVSALATVSNGITNFSTALNSLISGGTLRTQPTVSDTSVLGATAQAGARIGDLSANLVVTKLATAQSIVSSPAAAATTAIGQGDMTLTVGTTNYTITVGDTNDSLTGLANAINAKNSGVTASIITDANGARLMLKGQTGADNAFTLTPADGAADGLKAFAYPAGADAGMTLAQSAGDAALKLDGVTVTRPSNTIEDLIPGVTLNLKNVSGSSGVSLGSTRPTEAITQAVNDFVAAFNELNTMLTTQTAAAGTSTDAGALRGESAIRDMQRQLSRLTSTVLNSGSGPKTLAEIGVSTNRDGSLTVDASRLTSVMTSDPQGVEAMFNPGQYASDPLIQIASPMGRTKPGTYTVTNATAQTGTTSASGSIAGMSAVTTGGTLVASIASKASGLTIRLLGNVSSATITVDQGLAGALQSISDTLLGTSGALASTKTRLATEAKAIATDRTRMTDLDTSYRARLTTSFTAMDSRVARYKSTQSFLEQQVKVWTNSDN</sequence>
<reference evidence="8 9" key="1">
    <citation type="submission" date="2023-02" db="EMBL/GenBank/DDBJ databases">
        <title>Genome sequence of Sphingomonas naphthae.</title>
        <authorList>
            <person name="Kim S."/>
            <person name="Heo J."/>
            <person name="Kwon S.-W."/>
        </authorList>
    </citation>
    <scope>NUCLEOTIDE SEQUENCE [LARGE SCALE GENOMIC DNA]</scope>
    <source>
        <strain evidence="8 9">KACC 18716</strain>
    </source>
</reference>
<dbReference type="InterPro" id="IPR040026">
    <property type="entry name" value="FliD"/>
</dbReference>
<keyword evidence="8" id="KW-0966">Cell projection</keyword>
<evidence type="ECO:0000259" key="6">
    <source>
        <dbReference type="Pfam" id="PF02465"/>
    </source>
</evidence>
<keyword evidence="4 5" id="KW-0975">Bacterial flagellum</keyword>
<keyword evidence="3" id="KW-0175">Coiled coil</keyword>
<evidence type="ECO:0000256" key="1">
    <source>
        <dbReference type="ARBA" id="ARBA00009764"/>
    </source>
</evidence>
<evidence type="ECO:0000313" key="8">
    <source>
        <dbReference type="EMBL" id="WCT72912.1"/>
    </source>
</evidence>
<dbReference type="Pfam" id="PF02465">
    <property type="entry name" value="FliD_N"/>
    <property type="match status" value="1"/>
</dbReference>
<dbReference type="EMBL" id="CP117411">
    <property type="protein sequence ID" value="WCT72912.1"/>
    <property type="molecule type" value="Genomic_DNA"/>
</dbReference>
<comment type="subunit">
    <text evidence="2 5">Homopentamer.</text>
</comment>
<name>A0ABY7TJM7_9SPHN</name>
<accession>A0ABY7TJM7</accession>
<comment type="function">
    <text evidence="5">Required for morphogenesis and for the elongation of the flagellar filament by facilitating polymerization of the flagellin monomers at the tip of growing filament. Forms a capping structure, which prevents flagellin subunits (transported through the central channel of the flagellum) from leaking out without polymerization at the distal end.</text>
</comment>
<keyword evidence="5" id="KW-0964">Secreted</keyword>
<evidence type="ECO:0000313" key="9">
    <source>
        <dbReference type="Proteomes" id="UP001220395"/>
    </source>
</evidence>
<dbReference type="Pfam" id="PF07195">
    <property type="entry name" value="FliD_C"/>
    <property type="match status" value="1"/>
</dbReference>
<dbReference type="InterPro" id="IPR003481">
    <property type="entry name" value="FliD_N"/>
</dbReference>
<evidence type="ECO:0000256" key="2">
    <source>
        <dbReference type="ARBA" id="ARBA00011255"/>
    </source>
</evidence>
<keyword evidence="8" id="KW-0969">Cilium</keyword>
<dbReference type="RefSeq" id="WP_273686887.1">
    <property type="nucleotide sequence ID" value="NZ_CP117411.1"/>
</dbReference>
<feature type="domain" description="Flagellar hook-associated protein 2 C-terminal" evidence="7">
    <location>
        <begin position="219"/>
        <end position="518"/>
    </location>
</feature>
<keyword evidence="8" id="KW-0282">Flagellum</keyword>
<dbReference type="PANTHER" id="PTHR30288">
    <property type="entry name" value="FLAGELLAR CAP/ASSEMBLY PROTEIN FLID"/>
    <property type="match status" value="1"/>
</dbReference>
<evidence type="ECO:0000256" key="4">
    <source>
        <dbReference type="ARBA" id="ARBA00023143"/>
    </source>
</evidence>
<dbReference type="PANTHER" id="PTHR30288:SF0">
    <property type="entry name" value="FLAGELLAR HOOK-ASSOCIATED PROTEIN 2"/>
    <property type="match status" value="1"/>
</dbReference>